<evidence type="ECO:0000313" key="1">
    <source>
        <dbReference type="EMBL" id="MCP8969716.1"/>
    </source>
</evidence>
<keyword evidence="2" id="KW-1185">Reference proteome</keyword>
<dbReference type="RefSeq" id="WP_254759637.1">
    <property type="nucleotide sequence ID" value="NZ_JANCLT010000007.1"/>
</dbReference>
<dbReference type="Proteomes" id="UP001156102">
    <property type="component" value="Unassembled WGS sequence"/>
</dbReference>
<dbReference type="AlphaFoldDB" id="A0AA42BQT4"/>
<gene>
    <name evidence="1" type="ORF">NK662_14385</name>
</gene>
<reference evidence="1" key="1">
    <citation type="submission" date="2022-07" db="EMBL/GenBank/DDBJ databases">
        <authorList>
            <person name="Li W.-J."/>
            <person name="Deng Q.-Q."/>
        </authorList>
    </citation>
    <scope>NUCLEOTIDE SEQUENCE</scope>
    <source>
        <strain evidence="1">SYSU M60031</strain>
    </source>
</reference>
<comment type="caution">
    <text evidence="1">The sequence shown here is derived from an EMBL/GenBank/DDBJ whole genome shotgun (WGS) entry which is preliminary data.</text>
</comment>
<accession>A0AA42BQT4</accession>
<dbReference type="EMBL" id="JANCLT010000007">
    <property type="protein sequence ID" value="MCP8969716.1"/>
    <property type="molecule type" value="Genomic_DNA"/>
</dbReference>
<proteinExistence type="predicted"/>
<evidence type="ECO:0000313" key="2">
    <source>
        <dbReference type="Proteomes" id="UP001156102"/>
    </source>
</evidence>
<organism evidence="1 2">
    <name type="scientific">Ectobacillus ponti</name>
    <dbReference type="NCBI Taxonomy" id="2961894"/>
    <lineage>
        <taxon>Bacteria</taxon>
        <taxon>Bacillati</taxon>
        <taxon>Bacillota</taxon>
        <taxon>Bacilli</taxon>
        <taxon>Bacillales</taxon>
        <taxon>Bacillaceae</taxon>
        <taxon>Ectobacillus</taxon>
    </lineage>
</organism>
<sequence length="143" mass="15143">MALDQKMYPVGMTTDSAGYPIPKVFIEGHNYQELTLFNAQAIRNTSVATSSTVSMTTLSGQNNILVNNALDQSVLFDVFIKNTLGQSFPVLIDLSIPAGGTKVLTDVDIPVLKTPIYQLYATVQASVAPTTGAFSATLGGVQA</sequence>
<protein>
    <submittedName>
        <fullName evidence="1">Uncharacterized protein</fullName>
    </submittedName>
</protein>
<name>A0AA42BQT4_9BACI</name>